<feature type="signal peptide" evidence="2">
    <location>
        <begin position="1"/>
        <end position="20"/>
    </location>
</feature>
<proteinExistence type="predicted"/>
<feature type="region of interest" description="Disordered" evidence="1">
    <location>
        <begin position="43"/>
        <end position="116"/>
    </location>
</feature>
<feature type="compositionally biased region" description="Basic and acidic residues" evidence="1">
    <location>
        <begin position="48"/>
        <end position="60"/>
    </location>
</feature>
<keyword evidence="2" id="KW-0732">Signal</keyword>
<evidence type="ECO:0000313" key="3">
    <source>
        <dbReference type="EMBL" id="CAE0413051.1"/>
    </source>
</evidence>
<feature type="chain" id="PRO_5031171058" evidence="2">
    <location>
        <begin position="21"/>
        <end position="293"/>
    </location>
</feature>
<dbReference type="EMBL" id="HBIM01012582">
    <property type="protein sequence ID" value="CAE0413051.1"/>
    <property type="molecule type" value="Transcribed_RNA"/>
</dbReference>
<evidence type="ECO:0000256" key="1">
    <source>
        <dbReference type="SAM" id="MobiDB-lite"/>
    </source>
</evidence>
<reference evidence="3" key="1">
    <citation type="submission" date="2021-01" db="EMBL/GenBank/DDBJ databases">
        <authorList>
            <person name="Corre E."/>
            <person name="Pelletier E."/>
            <person name="Niang G."/>
            <person name="Scheremetjew M."/>
            <person name="Finn R."/>
            <person name="Kale V."/>
            <person name="Holt S."/>
            <person name="Cochrane G."/>
            <person name="Meng A."/>
            <person name="Brown T."/>
            <person name="Cohen L."/>
        </authorList>
    </citation>
    <scope>NUCLEOTIDE SEQUENCE</scope>
    <source>
        <strain evidence="3">CCMP127</strain>
    </source>
</reference>
<feature type="compositionally biased region" description="Basic and acidic residues" evidence="1">
    <location>
        <begin position="91"/>
        <end position="106"/>
    </location>
</feature>
<accession>A0A7S3P9C8</accession>
<organism evidence="3">
    <name type="scientific">Amphora coffeiformis</name>
    <dbReference type="NCBI Taxonomy" id="265554"/>
    <lineage>
        <taxon>Eukaryota</taxon>
        <taxon>Sar</taxon>
        <taxon>Stramenopiles</taxon>
        <taxon>Ochrophyta</taxon>
        <taxon>Bacillariophyta</taxon>
        <taxon>Bacillariophyceae</taxon>
        <taxon>Bacillariophycidae</taxon>
        <taxon>Thalassiophysales</taxon>
        <taxon>Catenulaceae</taxon>
        <taxon>Amphora</taxon>
    </lineage>
</organism>
<sequence>MKFNHVLVCTTLFLAAPSFGRVLRGRNMNASKIQMTERVMQMGQRKKQMTERQKKMDRPGKIGTQEGEQQLDPNLHEKRVKSKPKTSNQVIHEELDSRYHQNETGKQKQKKHGNHIEKENSVKVAGGGTVALGGITSLPKEKKYIDCGSFLIKQTSGLVVYDDFDEVAPEDSSDGVLCQGTQDGKEFCFGKDQQSSTTLRVQGKCNRGRGSTSIAFTNGPDSETKIVFACEGSTMAKPDIVNCKCTFMEDNTQKCNPIRDILFQAEARYGSITMKEHVSAHCTLECKMPTTDE</sequence>
<dbReference type="AlphaFoldDB" id="A0A7S3P9C8"/>
<gene>
    <name evidence="3" type="ORF">ACOF00016_LOCUS10309</name>
</gene>
<protein>
    <submittedName>
        <fullName evidence="3">Uncharacterized protein</fullName>
    </submittedName>
</protein>
<evidence type="ECO:0000256" key="2">
    <source>
        <dbReference type="SAM" id="SignalP"/>
    </source>
</evidence>
<name>A0A7S3P9C8_9STRA</name>